<dbReference type="InterPro" id="IPR013783">
    <property type="entry name" value="Ig-like_fold"/>
</dbReference>
<evidence type="ECO:0000313" key="1">
    <source>
        <dbReference type="EMBL" id="WGH75879.1"/>
    </source>
</evidence>
<evidence type="ECO:0000313" key="2">
    <source>
        <dbReference type="Proteomes" id="UP001232001"/>
    </source>
</evidence>
<keyword evidence="2" id="KW-1185">Reference proteome</keyword>
<name>A0ABY8L370_9FLAO</name>
<organism evidence="1 2">
    <name type="scientific">Tenacibaculum tangerinum</name>
    <dbReference type="NCBI Taxonomy" id="3038772"/>
    <lineage>
        <taxon>Bacteria</taxon>
        <taxon>Pseudomonadati</taxon>
        <taxon>Bacteroidota</taxon>
        <taxon>Flavobacteriia</taxon>
        <taxon>Flavobacteriales</taxon>
        <taxon>Flavobacteriaceae</taxon>
        <taxon>Tenacibaculum</taxon>
    </lineage>
</organism>
<dbReference type="EMBL" id="CP122539">
    <property type="protein sequence ID" value="WGH75879.1"/>
    <property type="molecule type" value="Genomic_DNA"/>
</dbReference>
<dbReference type="Pfam" id="PF13585">
    <property type="entry name" value="CHU_C"/>
    <property type="match status" value="1"/>
</dbReference>
<proteinExistence type="predicted"/>
<reference evidence="1 2" key="1">
    <citation type="submission" date="2023-04" db="EMBL/GenBank/DDBJ databases">
        <title>Tenacibaculum tangerinum sp. nov., isolated from sea tidal flat of South Korea.</title>
        <authorList>
            <person name="Lee S.H."/>
            <person name="Kim J.-J."/>
        </authorList>
    </citation>
    <scope>NUCLEOTIDE SEQUENCE [LARGE SCALE GENOMIC DNA]</scope>
    <source>
        <strain evidence="1 2">GRR-S3-23</strain>
    </source>
</reference>
<gene>
    <name evidence="1" type="ORF">P8625_01570</name>
</gene>
<sequence>MNKYTKSILLLLGALMLCVTSVVSQTLLKPVLQFTAACNGGQTDFGVQFRYSETAFNSDNVFTIELSDADGNWDNPTNVRTITEENDTFTFTKSFQLPDNTYGTNYRIRLVATSPAMTSPDSDPFEAYKYPTSTLILNNFENVYLCGSGSTELTLNTTQNGAYQWYRDDVLITTTAEPKLIVSETGKYQVKIDYGSCGSKDSTLVDVVILDEGDSQIKGNSTIEICGDESHTFEANVSYPNLTYNWYLDDTLVKSSNDPTYTTPTTGQFGTYRLVIDTGECTTTSNNVVLQQQTTAGFEVTTQGALTRAILTGEAIELCISHDASSGSIQWYKDDAPLAARTQPCMNATEPGVYYARVTESTGSACDAVVDSEKYTLLGIKSFNATIRTDTAYEACNAANTNLSIVGVTAIAEDDNEYDLTASQIEALNYQWNKDGNPISGETNEELALNSYLDSGLYTLRVSVFGAEGVSNELEIQLVEVPEVTSSSNSNSLCAGSSITYTINNVIAGYTYQWIKDGTEDVTPADPQVLEVTAAGTYVLNYAGYGCDNELNPIVVVPFDDSAVTITPSEIVVLESGSSATIVASGGEAYQWYQGEDTSGVLLSTTEELTVTALGFYTVFVQVGNCSVIRTIEVVEPDGQIIVPNIVSPNQDGANDTWKLSNTYAYQPNVEVILYNSNGREILKTTDYKNDWPMESLGNQKIFYYKIIKDEKLIKAGTISVID</sequence>
<dbReference type="Proteomes" id="UP001232001">
    <property type="component" value="Chromosome"/>
</dbReference>
<protein>
    <submittedName>
        <fullName evidence="1">Gliding motility-associated C-terminal domain-containing protein</fullName>
    </submittedName>
</protein>
<accession>A0ABY8L370</accession>
<dbReference type="RefSeq" id="WP_279651750.1">
    <property type="nucleotide sequence ID" value="NZ_CP122539.1"/>
</dbReference>
<dbReference type="Gene3D" id="2.60.40.10">
    <property type="entry name" value="Immunoglobulins"/>
    <property type="match status" value="2"/>
</dbReference>